<reference evidence="7 8" key="1">
    <citation type="submission" date="2019-03" db="EMBL/GenBank/DDBJ databases">
        <title>Genomic Encyclopedia of Type Strains, Phase IV (KMG-IV): sequencing the most valuable type-strain genomes for metagenomic binning, comparative biology and taxonomic classification.</title>
        <authorList>
            <person name="Goeker M."/>
        </authorList>
    </citation>
    <scope>NUCLEOTIDE SEQUENCE [LARGE SCALE GENOMIC DNA]</scope>
    <source>
        <strain evidence="7 8">DSM 21944</strain>
    </source>
</reference>
<evidence type="ECO:0000259" key="6">
    <source>
        <dbReference type="PROSITE" id="PS50887"/>
    </source>
</evidence>
<keyword evidence="4" id="KW-1133">Transmembrane helix</keyword>
<dbReference type="GO" id="GO:1902201">
    <property type="term" value="P:negative regulation of bacterial-type flagellum-dependent cell motility"/>
    <property type="evidence" value="ECO:0007669"/>
    <property type="project" value="TreeGrafter"/>
</dbReference>
<dbReference type="GO" id="GO:0005886">
    <property type="term" value="C:plasma membrane"/>
    <property type="evidence" value="ECO:0007669"/>
    <property type="project" value="TreeGrafter"/>
</dbReference>
<dbReference type="Gene3D" id="2.60.40.10">
    <property type="entry name" value="Immunoglobulins"/>
    <property type="match status" value="1"/>
</dbReference>
<organism evidence="7 8">
    <name type="scientific">Pseudofulvimonas gallinarii</name>
    <dbReference type="NCBI Taxonomy" id="634155"/>
    <lineage>
        <taxon>Bacteria</taxon>
        <taxon>Pseudomonadati</taxon>
        <taxon>Pseudomonadota</taxon>
        <taxon>Gammaproteobacteria</taxon>
        <taxon>Lysobacterales</taxon>
        <taxon>Rhodanobacteraceae</taxon>
        <taxon>Pseudofulvimonas</taxon>
    </lineage>
</organism>
<dbReference type="GO" id="GO:0043709">
    <property type="term" value="P:cell adhesion involved in single-species biofilm formation"/>
    <property type="evidence" value="ECO:0007669"/>
    <property type="project" value="TreeGrafter"/>
</dbReference>
<comment type="cofactor">
    <cofactor evidence="1">
        <name>Mg(2+)</name>
        <dbReference type="ChEBI" id="CHEBI:18420"/>
    </cofactor>
</comment>
<dbReference type="PANTHER" id="PTHR45138:SF24">
    <property type="entry name" value="DIGUANYLATE CYCLASE DGCC-RELATED"/>
    <property type="match status" value="1"/>
</dbReference>
<keyword evidence="5" id="KW-0732">Signal</keyword>
<dbReference type="InterPro" id="IPR011123">
    <property type="entry name" value="Y_Y_Y"/>
</dbReference>
<feature type="domain" description="GGDEF" evidence="6">
    <location>
        <begin position="865"/>
        <end position="998"/>
    </location>
</feature>
<dbReference type="OrthoDB" id="176203at2"/>
<feature type="chain" id="PRO_5030099352" description="diguanylate cyclase" evidence="5">
    <location>
        <begin position="31"/>
        <end position="1004"/>
    </location>
</feature>
<dbReference type="AlphaFoldDB" id="A0A4R3LQM5"/>
<dbReference type="GO" id="GO:0052621">
    <property type="term" value="F:diguanylate cyclase activity"/>
    <property type="evidence" value="ECO:0007669"/>
    <property type="project" value="UniProtKB-EC"/>
</dbReference>
<name>A0A4R3LQM5_9GAMM</name>
<feature type="transmembrane region" description="Helical" evidence="4">
    <location>
        <begin position="771"/>
        <end position="791"/>
    </location>
</feature>
<protein>
    <recommendedName>
        <fullName evidence="2">diguanylate cyclase</fullName>
        <ecNumber evidence="2">2.7.7.65</ecNumber>
    </recommendedName>
</protein>
<evidence type="ECO:0000256" key="1">
    <source>
        <dbReference type="ARBA" id="ARBA00001946"/>
    </source>
</evidence>
<evidence type="ECO:0000256" key="5">
    <source>
        <dbReference type="SAM" id="SignalP"/>
    </source>
</evidence>
<feature type="signal peptide" evidence="5">
    <location>
        <begin position="1"/>
        <end position="30"/>
    </location>
</feature>
<keyword evidence="3" id="KW-0175">Coiled coil</keyword>
<dbReference type="Pfam" id="PF07495">
    <property type="entry name" value="Y_Y_Y"/>
    <property type="match status" value="1"/>
</dbReference>
<dbReference type="FunFam" id="3.30.70.270:FF:000001">
    <property type="entry name" value="Diguanylate cyclase domain protein"/>
    <property type="match status" value="1"/>
</dbReference>
<keyword evidence="4" id="KW-0472">Membrane</keyword>
<dbReference type="NCBIfam" id="TIGR00254">
    <property type="entry name" value="GGDEF"/>
    <property type="match status" value="1"/>
</dbReference>
<comment type="caution">
    <text evidence="7">The sequence shown here is derived from an EMBL/GenBank/DDBJ whole genome shotgun (WGS) entry which is preliminary data.</text>
</comment>
<dbReference type="Pfam" id="PF00990">
    <property type="entry name" value="GGDEF"/>
    <property type="match status" value="1"/>
</dbReference>
<accession>A0A4R3LQM5</accession>
<dbReference type="Gene3D" id="3.30.70.270">
    <property type="match status" value="1"/>
</dbReference>
<evidence type="ECO:0000256" key="3">
    <source>
        <dbReference type="SAM" id="Coils"/>
    </source>
</evidence>
<dbReference type="EMBL" id="SMAF01000002">
    <property type="protein sequence ID" value="TCT00825.1"/>
    <property type="molecule type" value="Genomic_DNA"/>
</dbReference>
<sequence length="1004" mass="110365">MAAMDRVRTAIRIACAAFCLLLVSGPPVSADTPQIKPAWRYNIRQWTTLDSLPHNKIHGITQDAEGFIWVATWNGLVRFDGDRFTLFDTRNTPGLRTRGFKSVASNAQGDLIAGSSRQGIWRYLNGHWTALSPETLDNLWVTTVMSDGQLGWWVGTERGLVHIDRNGRRLDQWPEGAVVASAWINGIAPDGDGTIMVSSEDGLFTGVSDTSPGTLFNENDGLPSSMVLAALRLRDGRLLVGADNGVYVRNTPGARFESVPQISALRVDALLQDDEGNIWANTNDNGLLIWDGDRDFSRIDSAMGLRGRATFALMQDREGLVWAGTSDGLVRVADGVARTLHADLGLVDNYVRSAFAASDGSIWIGSARGVNRWHDGQLQTIDVPWQDGREGSVMGLAEDSEGIWLGTDNQGLIRLPHDPKQPVLRIGRADGLPANQIRALLGGRDGSLWIGTIVGLVRRFPDGRLEDIRGMPLPENGVVRSLHEDANGGLWIGTANGVGYRAPDGTLRHYDRRTDPAYPVETAFDFLADSDGTVWIGSDGGLIRFRDGRFKTFGHKLGMPNESLFRILPANEDGLWLTSDQGVFRISRTQFAEIDSGQRNRLAPEIVDRADGMRSNQANGNTFPAGALDRDGHLWIPTADGVVTVDPRAMSAQQATAPRTVIHSISINGEVHPAGDSLHARSRDLNRVIFSFAGLNFRNLGNMVYRYRLDGVDSHWIEAGTSTEAVYTNLPAGHLVFHVESIIRPDDWGMRQRVGTASVSLHASPPFWESWPFRFAMLALFLIIFALVQRATQMVHIRRQRALSLLVEKRTAELQEKNKALEVASRERQQLLEQLELQATHDELTGLPNRRAARRELARLVDEQRIMQVALVDADHFKHINDTWGHDAGDRVLVALGDHLRDTVAGRGTCTRLGGEEFLMILPDLSQEDALECCEALRSAVESSPVVLADGRVIRYTVSVGLSSRTRGADVQTLLNQADVQTYRAKAAGRNRVCADAAVAQLLG</sequence>
<keyword evidence="4" id="KW-0812">Transmembrane</keyword>
<dbReference type="InterPro" id="IPR013783">
    <property type="entry name" value="Ig-like_fold"/>
</dbReference>
<dbReference type="InterPro" id="IPR043128">
    <property type="entry name" value="Rev_trsase/Diguanyl_cyclase"/>
</dbReference>
<gene>
    <name evidence="7" type="ORF">EDC25_102194</name>
</gene>
<dbReference type="InterPro" id="IPR011110">
    <property type="entry name" value="Reg_prop"/>
</dbReference>
<dbReference type="CDD" id="cd01949">
    <property type="entry name" value="GGDEF"/>
    <property type="match status" value="1"/>
</dbReference>
<dbReference type="Proteomes" id="UP000294599">
    <property type="component" value="Unassembled WGS sequence"/>
</dbReference>
<dbReference type="InterPro" id="IPR050469">
    <property type="entry name" value="Diguanylate_Cyclase"/>
</dbReference>
<keyword evidence="8" id="KW-1185">Reference proteome</keyword>
<dbReference type="SUPFAM" id="SSF63829">
    <property type="entry name" value="Calcium-dependent phosphotriesterase"/>
    <property type="match status" value="1"/>
</dbReference>
<evidence type="ECO:0000313" key="8">
    <source>
        <dbReference type="Proteomes" id="UP000294599"/>
    </source>
</evidence>
<dbReference type="PROSITE" id="PS50887">
    <property type="entry name" value="GGDEF"/>
    <property type="match status" value="1"/>
</dbReference>
<dbReference type="Gene3D" id="2.130.10.10">
    <property type="entry name" value="YVTN repeat-like/Quinoprotein amine dehydrogenase"/>
    <property type="match status" value="3"/>
</dbReference>
<proteinExistence type="predicted"/>
<dbReference type="InterPro" id="IPR000160">
    <property type="entry name" value="GGDEF_dom"/>
</dbReference>
<dbReference type="EC" id="2.7.7.65" evidence="2"/>
<evidence type="ECO:0000313" key="7">
    <source>
        <dbReference type="EMBL" id="TCT00825.1"/>
    </source>
</evidence>
<dbReference type="SMART" id="SM00267">
    <property type="entry name" value="GGDEF"/>
    <property type="match status" value="1"/>
</dbReference>
<dbReference type="InterPro" id="IPR015943">
    <property type="entry name" value="WD40/YVTN_repeat-like_dom_sf"/>
</dbReference>
<dbReference type="PANTHER" id="PTHR45138">
    <property type="entry name" value="REGULATORY COMPONENTS OF SENSORY TRANSDUCTION SYSTEM"/>
    <property type="match status" value="1"/>
</dbReference>
<evidence type="ECO:0000256" key="4">
    <source>
        <dbReference type="SAM" id="Phobius"/>
    </source>
</evidence>
<dbReference type="SUPFAM" id="SSF55073">
    <property type="entry name" value="Nucleotide cyclase"/>
    <property type="match status" value="1"/>
</dbReference>
<feature type="coiled-coil region" evidence="3">
    <location>
        <begin position="807"/>
        <end position="838"/>
    </location>
</feature>
<dbReference type="InterPro" id="IPR029787">
    <property type="entry name" value="Nucleotide_cyclase"/>
</dbReference>
<dbReference type="SUPFAM" id="SSF101898">
    <property type="entry name" value="NHL repeat"/>
    <property type="match status" value="1"/>
</dbReference>
<dbReference type="Pfam" id="PF07494">
    <property type="entry name" value="Reg_prop"/>
    <property type="match status" value="3"/>
</dbReference>
<evidence type="ECO:0000256" key="2">
    <source>
        <dbReference type="ARBA" id="ARBA00012528"/>
    </source>
</evidence>